<dbReference type="RefSeq" id="WP_113957416.1">
    <property type="nucleotide sequence ID" value="NZ_QNRR01000002.1"/>
</dbReference>
<reference evidence="6 7" key="1">
    <citation type="submission" date="2018-06" db="EMBL/GenBank/DDBJ databases">
        <title>Genomic Encyclopedia of Type Strains, Phase IV (KMG-IV): sequencing the most valuable type-strain genomes for metagenomic binning, comparative biology and taxonomic classification.</title>
        <authorList>
            <person name="Goeker M."/>
        </authorList>
    </citation>
    <scope>NUCLEOTIDE SEQUENCE [LARGE SCALE GENOMIC DNA]</scope>
    <source>
        <strain evidence="6 7">DSM 25532</strain>
    </source>
</reference>
<evidence type="ECO:0000256" key="4">
    <source>
        <dbReference type="ARBA" id="ARBA00022679"/>
    </source>
</evidence>
<dbReference type="InterPro" id="IPR004498">
    <property type="entry name" value="Ribosomal_PrmA_MeTrfase"/>
</dbReference>
<dbReference type="EMBL" id="QNRR01000002">
    <property type="protein sequence ID" value="RBP45847.1"/>
    <property type="molecule type" value="Genomic_DNA"/>
</dbReference>
<keyword evidence="4 6" id="KW-0808">Transferase</keyword>
<keyword evidence="6" id="KW-0689">Ribosomal protein</keyword>
<dbReference type="OrthoDB" id="9785995at2"/>
<dbReference type="InterPro" id="IPR029063">
    <property type="entry name" value="SAM-dependent_MTases_sf"/>
</dbReference>
<dbReference type="GO" id="GO:0032259">
    <property type="term" value="P:methylation"/>
    <property type="evidence" value="ECO:0007669"/>
    <property type="project" value="UniProtKB-KW"/>
</dbReference>
<protein>
    <submittedName>
        <fullName evidence="6">Ribosomal protein L11 methyltransferase</fullName>
    </submittedName>
</protein>
<name>A0A366HT25_9BACT</name>
<evidence type="ECO:0000313" key="7">
    <source>
        <dbReference type="Proteomes" id="UP000253426"/>
    </source>
</evidence>
<organism evidence="6 7">
    <name type="scientific">Roseimicrobium gellanilyticum</name>
    <dbReference type="NCBI Taxonomy" id="748857"/>
    <lineage>
        <taxon>Bacteria</taxon>
        <taxon>Pseudomonadati</taxon>
        <taxon>Verrucomicrobiota</taxon>
        <taxon>Verrucomicrobiia</taxon>
        <taxon>Verrucomicrobiales</taxon>
        <taxon>Verrucomicrobiaceae</taxon>
        <taxon>Roseimicrobium</taxon>
    </lineage>
</organism>
<comment type="similarity">
    <text evidence="1">Belongs to the methyltransferase superfamily. PrmA family.</text>
</comment>
<dbReference type="Pfam" id="PF06325">
    <property type="entry name" value="PrmA"/>
    <property type="match status" value="1"/>
</dbReference>
<accession>A0A366HT25</accession>
<dbReference type="GO" id="GO:0005840">
    <property type="term" value="C:ribosome"/>
    <property type="evidence" value="ECO:0007669"/>
    <property type="project" value="UniProtKB-KW"/>
</dbReference>
<evidence type="ECO:0000256" key="5">
    <source>
        <dbReference type="ARBA" id="ARBA00022691"/>
    </source>
</evidence>
<dbReference type="GO" id="GO:0008276">
    <property type="term" value="F:protein methyltransferase activity"/>
    <property type="evidence" value="ECO:0007669"/>
    <property type="project" value="InterPro"/>
</dbReference>
<dbReference type="AlphaFoldDB" id="A0A366HT25"/>
<dbReference type="InterPro" id="IPR050078">
    <property type="entry name" value="Ribosomal_L11_MeTrfase_PrmA"/>
</dbReference>
<keyword evidence="5" id="KW-0949">S-adenosyl-L-methionine</keyword>
<dbReference type="SUPFAM" id="SSF53335">
    <property type="entry name" value="S-adenosyl-L-methionine-dependent methyltransferases"/>
    <property type="match status" value="1"/>
</dbReference>
<keyword evidence="2" id="KW-0963">Cytoplasm</keyword>
<comment type="caution">
    <text evidence="6">The sequence shown here is derived from an EMBL/GenBank/DDBJ whole genome shotgun (WGS) entry which is preliminary data.</text>
</comment>
<gene>
    <name evidence="6" type="ORF">DES53_102230</name>
</gene>
<dbReference type="PANTHER" id="PTHR43648">
    <property type="entry name" value="ELECTRON TRANSFER FLAVOPROTEIN BETA SUBUNIT LYSINE METHYLTRANSFERASE"/>
    <property type="match status" value="1"/>
</dbReference>
<evidence type="ECO:0000256" key="1">
    <source>
        <dbReference type="ARBA" id="ARBA00009741"/>
    </source>
</evidence>
<sequence>MFVWSKLSGSTWVDAWEERFAGDPRFVITRIPGRHTVRVEMYCEKKKEAQDIQSHFGGVVRPVKARNWAAMSAEIPPPVKVRDRLIIVGDKAQSKLSALRKEHPLRHVISIPADMAFGTGHHETTSTVLRMLVDIAEEREGTPWTMLDLGTGSGVLAIAAERLGAARAWGCDFDELAIKVALQNLKRNRTKKVTLEVADVLKWRPKEKWDCVAANLFHDVLEEAFPKMARAIKKSGTLLISGILKTQAESCLNAGRKAGFVFEEIVTRGKWVTAQGRLG</sequence>
<dbReference type="PANTHER" id="PTHR43648:SF1">
    <property type="entry name" value="ELECTRON TRANSFER FLAVOPROTEIN BETA SUBUNIT LYSINE METHYLTRANSFERASE"/>
    <property type="match status" value="1"/>
</dbReference>
<evidence type="ECO:0000256" key="2">
    <source>
        <dbReference type="ARBA" id="ARBA00022490"/>
    </source>
</evidence>
<keyword evidence="6" id="KW-0687">Ribonucleoprotein</keyword>
<dbReference type="Proteomes" id="UP000253426">
    <property type="component" value="Unassembled WGS sequence"/>
</dbReference>
<keyword evidence="3 6" id="KW-0489">Methyltransferase</keyword>
<dbReference type="CDD" id="cd02440">
    <property type="entry name" value="AdoMet_MTases"/>
    <property type="match status" value="1"/>
</dbReference>
<evidence type="ECO:0000313" key="6">
    <source>
        <dbReference type="EMBL" id="RBP45847.1"/>
    </source>
</evidence>
<keyword evidence="7" id="KW-1185">Reference proteome</keyword>
<proteinExistence type="inferred from homology"/>
<dbReference type="PIRSF" id="PIRSF000401">
    <property type="entry name" value="RPL11_MTase"/>
    <property type="match status" value="1"/>
</dbReference>
<dbReference type="Gene3D" id="3.40.50.150">
    <property type="entry name" value="Vaccinia Virus protein VP39"/>
    <property type="match status" value="1"/>
</dbReference>
<evidence type="ECO:0000256" key="3">
    <source>
        <dbReference type="ARBA" id="ARBA00022603"/>
    </source>
</evidence>